<name>A0A0J6TDY0_9HYPH</name>
<proteinExistence type="predicted"/>
<keyword evidence="1" id="KW-0472">Membrane</keyword>
<keyword evidence="1" id="KW-1133">Transmembrane helix</keyword>
<dbReference type="Gene3D" id="3.40.30.10">
    <property type="entry name" value="Glutaredoxin"/>
    <property type="match status" value="1"/>
</dbReference>
<gene>
    <name evidence="3" type="ORF">VQ03_04825</name>
</gene>
<feature type="transmembrane region" description="Helical" evidence="1">
    <location>
        <begin position="239"/>
        <end position="258"/>
    </location>
</feature>
<organism evidence="3 4">
    <name type="scientific">Methylobacterium tarhaniae</name>
    <dbReference type="NCBI Taxonomy" id="1187852"/>
    <lineage>
        <taxon>Bacteria</taxon>
        <taxon>Pseudomonadati</taxon>
        <taxon>Pseudomonadota</taxon>
        <taxon>Alphaproteobacteria</taxon>
        <taxon>Hyphomicrobiales</taxon>
        <taxon>Methylobacteriaceae</taxon>
        <taxon>Methylobacterium</taxon>
    </lineage>
</organism>
<protein>
    <submittedName>
        <fullName evidence="3">Electron transporter</fullName>
    </submittedName>
</protein>
<dbReference type="RefSeq" id="WP_048449731.1">
    <property type="nucleotide sequence ID" value="NZ_LABZ01000026.1"/>
</dbReference>
<dbReference type="PATRIC" id="fig|1187852.3.peg.3776"/>
<feature type="chain" id="PRO_5005282575" evidence="2">
    <location>
        <begin position="27"/>
        <end position="268"/>
    </location>
</feature>
<dbReference type="EMBL" id="LABZ01000026">
    <property type="protein sequence ID" value="KMO44084.1"/>
    <property type="molecule type" value="Genomic_DNA"/>
</dbReference>
<evidence type="ECO:0000256" key="2">
    <source>
        <dbReference type="SAM" id="SignalP"/>
    </source>
</evidence>
<evidence type="ECO:0000256" key="1">
    <source>
        <dbReference type="SAM" id="Phobius"/>
    </source>
</evidence>
<evidence type="ECO:0000313" key="4">
    <source>
        <dbReference type="Proteomes" id="UP000036449"/>
    </source>
</evidence>
<dbReference type="OrthoDB" id="9786756at2"/>
<dbReference type="Proteomes" id="UP000036449">
    <property type="component" value="Unassembled WGS sequence"/>
</dbReference>
<keyword evidence="1" id="KW-0812">Transmembrane</keyword>
<dbReference type="SUPFAM" id="SSF52833">
    <property type="entry name" value="Thioredoxin-like"/>
    <property type="match status" value="1"/>
</dbReference>
<dbReference type="InterPro" id="IPR036249">
    <property type="entry name" value="Thioredoxin-like_sf"/>
</dbReference>
<sequence length="268" mass="27277">MRVLGTTPARLGLAALLAGLAGPAGAGLTPKDLSGVGLAPPPGARAPLDTAFTDSADGRRLSLGEALSGRPTLLMPLDYACRNVCDPMLAVAGTALAATGLAPGTDYRLVTLGLNPRADAGTARAMVAGQLGQGPLLASAAVLTGAPGPVEAVTRALGYAYAYDRDTESYAHPAGALVLTGDGRVARALSPLAMTARDLRLALVEAGEGRVGGLADRLVLLCYGYDPQSGIYTPLIRRILTASGVVTVLGIALLVLALHRRSRRDRPI</sequence>
<reference evidence="3 4" key="1">
    <citation type="submission" date="2015-03" db="EMBL/GenBank/DDBJ databases">
        <title>Genome sequencing of Methylobacterium tarhaniae DSM 25844.</title>
        <authorList>
            <person name="Chaudhry V."/>
            <person name="Patil P.B."/>
        </authorList>
    </citation>
    <scope>NUCLEOTIDE SEQUENCE [LARGE SCALE GENOMIC DNA]</scope>
    <source>
        <strain evidence="3 4">DSM 25844</strain>
    </source>
</reference>
<feature type="signal peptide" evidence="2">
    <location>
        <begin position="1"/>
        <end position="26"/>
    </location>
</feature>
<keyword evidence="2" id="KW-0732">Signal</keyword>
<keyword evidence="4" id="KW-1185">Reference proteome</keyword>
<dbReference type="AlphaFoldDB" id="A0A0J6TDY0"/>
<accession>A0A0J6TDY0</accession>
<comment type="caution">
    <text evidence="3">The sequence shown here is derived from an EMBL/GenBank/DDBJ whole genome shotgun (WGS) entry which is preliminary data.</text>
</comment>
<evidence type="ECO:0000313" key="3">
    <source>
        <dbReference type="EMBL" id="KMO44084.1"/>
    </source>
</evidence>